<dbReference type="SUPFAM" id="SSF52266">
    <property type="entry name" value="SGNH hydrolase"/>
    <property type="match status" value="1"/>
</dbReference>
<dbReference type="PANTHER" id="PTHR30383:SF27">
    <property type="entry name" value="SPORE GERMINATION LIPASE LIPC"/>
    <property type="match status" value="1"/>
</dbReference>
<comment type="caution">
    <text evidence="2">The sequence shown here is derived from an EMBL/GenBank/DDBJ whole genome shotgun (WGS) entry which is preliminary data.</text>
</comment>
<accession>A0A5J4JIL3</accession>
<dbReference type="AlphaFoldDB" id="A0A5J4JIL3"/>
<reference evidence="2 3" key="1">
    <citation type="submission" date="2019-09" db="EMBL/GenBank/DDBJ databases">
        <title>Draft genome sequence of Bacillus sp. JC-7.</title>
        <authorList>
            <person name="Tanaka N."/>
            <person name="Shiwa Y."/>
            <person name="Fujita N."/>
            <person name="Tanasupawat S."/>
        </authorList>
    </citation>
    <scope>NUCLEOTIDE SEQUENCE [LARGE SCALE GENOMIC DNA]</scope>
    <source>
        <strain evidence="2 3">JC-7</strain>
    </source>
</reference>
<dbReference type="CDD" id="cd04506">
    <property type="entry name" value="SGNH_hydrolase_YpmR_like"/>
    <property type="match status" value="1"/>
</dbReference>
<evidence type="ECO:0000259" key="1">
    <source>
        <dbReference type="Pfam" id="PF13472"/>
    </source>
</evidence>
<name>A0A5J4JIL3_9BACI</name>
<protein>
    <recommendedName>
        <fullName evidence="1">SGNH hydrolase-type esterase domain-containing protein</fullName>
    </recommendedName>
</protein>
<dbReference type="EMBL" id="BKZQ01000055">
    <property type="protein sequence ID" value="GER71571.1"/>
    <property type="molecule type" value="Genomic_DNA"/>
</dbReference>
<keyword evidence="3" id="KW-1185">Reference proteome</keyword>
<dbReference type="InterPro" id="IPR051532">
    <property type="entry name" value="Ester_Hydrolysis_Enzymes"/>
</dbReference>
<dbReference type="GO" id="GO:0004622">
    <property type="term" value="F:phosphatidylcholine lysophospholipase activity"/>
    <property type="evidence" value="ECO:0007669"/>
    <property type="project" value="TreeGrafter"/>
</dbReference>
<dbReference type="InterPro" id="IPR013830">
    <property type="entry name" value="SGNH_hydro"/>
</dbReference>
<gene>
    <name evidence="2" type="primary">ypmR</name>
    <name evidence="2" type="ORF">BpJC7_28740</name>
</gene>
<dbReference type="PANTHER" id="PTHR30383">
    <property type="entry name" value="THIOESTERASE 1/PROTEASE 1/LYSOPHOSPHOLIPASE L1"/>
    <property type="match status" value="1"/>
</dbReference>
<dbReference type="Pfam" id="PF13472">
    <property type="entry name" value="Lipase_GDSL_2"/>
    <property type="match status" value="1"/>
</dbReference>
<dbReference type="PROSITE" id="PS51257">
    <property type="entry name" value="PROKAR_LIPOPROTEIN"/>
    <property type="match status" value="1"/>
</dbReference>
<dbReference type="InterPro" id="IPR036514">
    <property type="entry name" value="SGNH_hydro_sf"/>
</dbReference>
<sequence length="261" mass="29467">MVSKVKKWFIPLIAAVSLAMSGCSIGIHNLLFKPASGEKKVVPVPVRIVSIGDSLTEGVGDSKGRGGYTYYLKNELDGMKGVKKTTITNYGVKGNRTDQLLARLQDKNIQKSIRESDAVIITIGGNDIMKVFRENIPNLNKQAFQIAIPGYEQRLNEIFRQIRKINPNVKIALVGIYNPFSKWFSDIKEVDDILADWNAASKKVAGKYKNTIFIPVSDIFDRKEEDLLYDDHFHPNDQGYKLMSKRIYHYLLKGNFLGIPK</sequence>
<organism evidence="2 3">
    <name type="scientific">Weizmannia acidilactici</name>
    <dbReference type="NCBI Taxonomy" id="2607726"/>
    <lineage>
        <taxon>Bacteria</taxon>
        <taxon>Bacillati</taxon>
        <taxon>Bacillota</taxon>
        <taxon>Bacilli</taxon>
        <taxon>Bacillales</taxon>
        <taxon>Bacillaceae</taxon>
        <taxon>Heyndrickxia</taxon>
    </lineage>
</organism>
<evidence type="ECO:0000313" key="2">
    <source>
        <dbReference type="EMBL" id="GER71571.1"/>
    </source>
</evidence>
<proteinExistence type="predicted"/>
<dbReference type="Gene3D" id="3.40.50.1110">
    <property type="entry name" value="SGNH hydrolase"/>
    <property type="match status" value="1"/>
</dbReference>
<feature type="domain" description="SGNH hydrolase-type esterase" evidence="1">
    <location>
        <begin position="51"/>
        <end position="242"/>
    </location>
</feature>
<dbReference type="Proteomes" id="UP000391919">
    <property type="component" value="Unassembled WGS sequence"/>
</dbReference>
<evidence type="ECO:0000313" key="3">
    <source>
        <dbReference type="Proteomes" id="UP000391919"/>
    </source>
</evidence>